<comment type="caution">
    <text evidence="1">The sequence shown here is derived from an EMBL/GenBank/DDBJ whole genome shotgun (WGS) entry which is preliminary data.</text>
</comment>
<gene>
    <name evidence="1" type="ORF">PDJAM_G00021040</name>
</gene>
<accession>A0ACC5YMY6</accession>
<protein>
    <submittedName>
        <fullName evidence="1">Uncharacterized protein</fullName>
    </submittedName>
</protein>
<name>A0ACC5YMY6_9TELE</name>
<keyword evidence="2" id="KW-1185">Reference proteome</keyword>
<evidence type="ECO:0000313" key="1">
    <source>
        <dbReference type="EMBL" id="MCJ8737185.1"/>
    </source>
</evidence>
<dbReference type="Proteomes" id="UP000830395">
    <property type="component" value="Chromosome 10"/>
</dbReference>
<sequence>MLGRKKDAAYLSLKSKLLKADIANWDTEDIETTDVKDQRKASEEEEDDVSLAESLDVVSEKDPAEAMEDVADVLDDHEVSGLKEQVLHQGTDSLEAELGKDIEDTSDAIGEVVMESIHEKADEDTVETVNASLNDEEEENEKIDEHQTQTDDTSSEVAVEEKANIYNVADEEEPIKSTSTVDPKDQTNVDARSEAPGEEESFENVDVSDVIGEEEPVKLPNSATNKTDEDQTKTGDTFSEAAIKEESVEPTVSNVEEKTLKTSMKKEPVETVSGVGGDDEPVKLPDTVTNESDEDQNKTKPGDTFSDATIKEESFEDQSKTSVTLSETLLKMESDDVSFVVDEEKPVNSTRIPTKDSDEEETEMDAYIETVVQELATTESSLGAHGGVKDKVEFLKEEEIKEDQVEKATKKDNGGDNVIQSDDENNNNNDRKRQQVKRDHVRRGATTKETNDQENELHEKNEKVLEQERIAKEKKAQEEVYKAIQEMRAEKAAEETEKEIEKDKEKEKKKEELMKEMVKLEEKPKEDISKIAETKEHEDLDKMINVTIKAVKVTTEKAPPLVIKKEVKAKEQKAKPTHIKKEPEVKKEKIKAAPLKREAKDVKEKIKPAPERKAEAKKVEPRPALQKKEAEVKEKEKPTAVKKEDKGAKVKVKPAPPKKEAEAKPKAAPVKKEPEIPKEKVQRAPAKKEPEVAKKATPITVKKEVEVAREKAKPEPVKKAVEAAKEKAEPIPSKREAEVAKEKVKPVKKEPEVAKEKPIPVVYPSAKDIAMEVELLKAINQKLSILDLLRKDIGEIRTDLEVTQSQIDQLRMDNRTLREPKEFKEKAKPAVMKKGPRPFREKLKISTVVKGREALKNITKAATVKKERMLKNITKAAFGKKEQAPKERVRLEHKKKEVPKEKISPVEKLPEKDEPEVTKGPEPAEEEEVPYFQCFYVDEYDIQYPFFPFSPPFL</sequence>
<organism evidence="1 2">
    <name type="scientific">Pangasius djambal</name>
    <dbReference type="NCBI Taxonomy" id="1691987"/>
    <lineage>
        <taxon>Eukaryota</taxon>
        <taxon>Metazoa</taxon>
        <taxon>Chordata</taxon>
        <taxon>Craniata</taxon>
        <taxon>Vertebrata</taxon>
        <taxon>Euteleostomi</taxon>
        <taxon>Actinopterygii</taxon>
        <taxon>Neopterygii</taxon>
        <taxon>Teleostei</taxon>
        <taxon>Ostariophysi</taxon>
        <taxon>Siluriformes</taxon>
        <taxon>Pangasiidae</taxon>
        <taxon>Pangasius</taxon>
    </lineage>
</organism>
<evidence type="ECO:0000313" key="2">
    <source>
        <dbReference type="Proteomes" id="UP000830395"/>
    </source>
</evidence>
<proteinExistence type="predicted"/>
<dbReference type="EMBL" id="CM040984">
    <property type="protein sequence ID" value="MCJ8737185.1"/>
    <property type="molecule type" value="Genomic_DNA"/>
</dbReference>
<reference evidence="1" key="1">
    <citation type="submission" date="2020-02" db="EMBL/GenBank/DDBJ databases">
        <title>Genome sequencing of the panga catfish, Pangasius djambal.</title>
        <authorList>
            <person name="Wen M."/>
            <person name="Zahm M."/>
            <person name="Roques C."/>
            <person name="Cabau C."/>
            <person name="Klopp C."/>
            <person name="Donnadieu C."/>
            <person name="Jouanno E."/>
            <person name="Avarre J.-C."/>
            <person name="Campet M."/>
            <person name="Ha T."/>
            <person name="Dugue R."/>
            <person name="Lampietro C."/>
            <person name="Louis A."/>
            <person name="Herpin A."/>
            <person name="Echchiki A."/>
            <person name="Berthelot C."/>
            <person name="Parey E."/>
            <person name="Roest-Crollius H."/>
            <person name="Braasch I."/>
            <person name="Postlethwait J.H."/>
            <person name="Bobe J."/>
            <person name="Montfort J."/>
            <person name="Bouchez O."/>
            <person name="Begum T."/>
            <person name="Schartl M."/>
            <person name="Gustiano R."/>
            <person name="Guiguen Y."/>
        </authorList>
    </citation>
    <scope>NUCLEOTIDE SEQUENCE</scope>
    <source>
        <strain evidence="1">Pdj_M5554</strain>
    </source>
</reference>